<dbReference type="InterPro" id="IPR016181">
    <property type="entry name" value="Acyl_CoA_acyltransferase"/>
</dbReference>
<feature type="domain" description="N-acetyltransferase" evidence="1">
    <location>
        <begin position="1"/>
        <end position="158"/>
    </location>
</feature>
<proteinExistence type="predicted"/>
<evidence type="ECO:0000313" key="2">
    <source>
        <dbReference type="EMBL" id="KEQ28778.1"/>
    </source>
</evidence>
<name>A0A081PDK5_9SPHI</name>
<dbReference type="CDD" id="cd04301">
    <property type="entry name" value="NAT_SF"/>
    <property type="match status" value="1"/>
</dbReference>
<accession>A0A081PDK5</accession>
<protein>
    <recommendedName>
        <fullName evidence="1">N-acetyltransferase domain-containing protein</fullName>
    </recommendedName>
</protein>
<dbReference type="InterPro" id="IPR000182">
    <property type="entry name" value="GNAT_dom"/>
</dbReference>
<dbReference type="OrthoDB" id="758560at2"/>
<dbReference type="AlphaFoldDB" id="A0A081PDK5"/>
<dbReference type="Proteomes" id="UP000028007">
    <property type="component" value="Unassembled WGS sequence"/>
</dbReference>
<reference evidence="2 3" key="1">
    <citation type="journal article" date="1992" name="Int. J. Syst. Bacteriol.">
        <title>Sphingobacterium antarcticus sp. nov. a Psychrotrophic Bacterium from the Soils of Schirmacher Oasis, Antarctica.</title>
        <authorList>
            <person name="Shivaji S."/>
            <person name="Ray M.K."/>
            <person name="Rao N.S."/>
            <person name="Saiserr L."/>
            <person name="Jagannadham M.V."/>
            <person name="Kumar G.S."/>
            <person name="Reddy G."/>
            <person name="Bhargava P.M."/>
        </authorList>
    </citation>
    <scope>NUCLEOTIDE SEQUENCE [LARGE SCALE GENOMIC DNA]</scope>
    <source>
        <strain evidence="2 3">4BY</strain>
    </source>
</reference>
<dbReference type="RefSeq" id="WP_037443461.1">
    <property type="nucleotide sequence ID" value="NZ_JNFF01000106.1"/>
</dbReference>
<comment type="caution">
    <text evidence="2">The sequence shown here is derived from an EMBL/GenBank/DDBJ whole genome shotgun (WGS) entry which is preliminary data.</text>
</comment>
<organism evidence="2 3">
    <name type="scientific">Pedobacter antarcticus 4BY</name>
    <dbReference type="NCBI Taxonomy" id="1358423"/>
    <lineage>
        <taxon>Bacteria</taxon>
        <taxon>Pseudomonadati</taxon>
        <taxon>Bacteroidota</taxon>
        <taxon>Sphingobacteriia</taxon>
        <taxon>Sphingobacteriales</taxon>
        <taxon>Sphingobacteriaceae</taxon>
        <taxon>Pedobacter</taxon>
    </lineage>
</organism>
<dbReference type="Pfam" id="PF00583">
    <property type="entry name" value="Acetyltransf_1"/>
    <property type="match status" value="1"/>
</dbReference>
<dbReference type="SUPFAM" id="SSF55729">
    <property type="entry name" value="Acyl-CoA N-acyltransferases (Nat)"/>
    <property type="match status" value="1"/>
</dbReference>
<dbReference type="eggNOG" id="COG0456">
    <property type="taxonomic scope" value="Bacteria"/>
</dbReference>
<dbReference type="Gene3D" id="3.40.630.30">
    <property type="match status" value="1"/>
</dbReference>
<dbReference type="GO" id="GO:0016747">
    <property type="term" value="F:acyltransferase activity, transferring groups other than amino-acyl groups"/>
    <property type="evidence" value="ECO:0007669"/>
    <property type="project" value="InterPro"/>
</dbReference>
<dbReference type="PROSITE" id="PS51186">
    <property type="entry name" value="GNAT"/>
    <property type="match status" value="1"/>
</dbReference>
<sequence length="169" mass="19467">MEIINSTAADLEEIFRLYDSGTEYQKKVAEKHWIGFDSKMVLQEIEAKQQWKLMDGIQIAGIFCTTFDDPEIWQKKNEDPAIYLHRIVTHPDYRGKNLIRQIISWAKDHAVEHHKKYIRMDTGSGNDKLNNYYISQGFDYLGITTIPLTANLPAHYKGASSSLFEIALG</sequence>
<keyword evidence="3" id="KW-1185">Reference proteome</keyword>
<evidence type="ECO:0000313" key="3">
    <source>
        <dbReference type="Proteomes" id="UP000028007"/>
    </source>
</evidence>
<gene>
    <name evidence="2" type="ORF">N180_19180</name>
</gene>
<dbReference type="EMBL" id="JNFF01000106">
    <property type="protein sequence ID" value="KEQ28778.1"/>
    <property type="molecule type" value="Genomic_DNA"/>
</dbReference>
<evidence type="ECO:0000259" key="1">
    <source>
        <dbReference type="PROSITE" id="PS51186"/>
    </source>
</evidence>